<keyword evidence="6" id="KW-1185">Reference proteome</keyword>
<proteinExistence type="predicted"/>
<accession>A0A9P6U7E6</accession>
<dbReference type="GO" id="GO:0009986">
    <property type="term" value="C:cell surface"/>
    <property type="evidence" value="ECO:0007669"/>
    <property type="project" value="TreeGrafter"/>
</dbReference>
<dbReference type="InterPro" id="IPR032675">
    <property type="entry name" value="LRR_dom_sf"/>
</dbReference>
<dbReference type="PANTHER" id="PTHR31018">
    <property type="entry name" value="SPORULATION-SPECIFIC PROTEIN-RELATED"/>
    <property type="match status" value="1"/>
</dbReference>
<organism evidence="5 6">
    <name type="scientific">Actinomortierella ambigua</name>
    <dbReference type="NCBI Taxonomy" id="1343610"/>
    <lineage>
        <taxon>Eukaryota</taxon>
        <taxon>Fungi</taxon>
        <taxon>Fungi incertae sedis</taxon>
        <taxon>Mucoromycota</taxon>
        <taxon>Mortierellomycotina</taxon>
        <taxon>Mortierellomycetes</taxon>
        <taxon>Mortierellales</taxon>
        <taxon>Mortierellaceae</taxon>
        <taxon>Actinomortierella</taxon>
    </lineage>
</organism>
<dbReference type="Gene3D" id="3.80.10.10">
    <property type="entry name" value="Ribonuclease Inhibitor"/>
    <property type="match status" value="1"/>
</dbReference>
<evidence type="ECO:0000256" key="4">
    <source>
        <dbReference type="SAM" id="MobiDB-lite"/>
    </source>
</evidence>
<dbReference type="GO" id="GO:0009277">
    <property type="term" value="C:fungal-type cell wall"/>
    <property type="evidence" value="ECO:0007669"/>
    <property type="project" value="TreeGrafter"/>
</dbReference>
<sequence length="389" mass="39973">MLITATAVAVLAQTDSCSSQTSAASEADLVSMAGCSTFSGTLTISGPSITSITLNWASLTGTLKVASNRHLEVLSLEGLKSSTGTITLFNNTILSSVKMPNVTSLNVLEIITAPNLRKLSLPQIESVGTLKAEDTGFDNSGPVPWTDLRKAGHLGLSNNKALKSIEIPHLGSVSSHLVVSANGLMEGGGEGSALLASNLSTCSNCTFRHLTELDLSNLVSVGSALALAETNLKSVKMAKLKSVGQTLSIASNNQLANVTFPELGTIGGALQVANNSILTQIDGFPKLTEIGGVLDIRGAITNATWPAIKSVQGGLTVMSSTHFDCTTLANVKAGTRGKVQCQEMSKSAQPSSNRNGNSSDADSSAGSTSMHRGSALAALILLSGLALMF</sequence>
<comment type="subcellular location">
    <subcellularLocation>
        <location evidence="1">Cell envelope</location>
    </subcellularLocation>
</comment>
<dbReference type="InterPro" id="IPR051648">
    <property type="entry name" value="CWI-Assembly_Regulator"/>
</dbReference>
<dbReference type="Proteomes" id="UP000807716">
    <property type="component" value="Unassembled WGS sequence"/>
</dbReference>
<dbReference type="AlphaFoldDB" id="A0A9P6U7E6"/>
<dbReference type="GO" id="GO:0031505">
    <property type="term" value="P:fungal-type cell wall organization"/>
    <property type="evidence" value="ECO:0007669"/>
    <property type="project" value="TreeGrafter"/>
</dbReference>
<protein>
    <submittedName>
        <fullName evidence="5">Uncharacterized protein</fullName>
    </submittedName>
</protein>
<dbReference type="EMBL" id="JAAAJB010000155">
    <property type="protein sequence ID" value="KAG0263789.1"/>
    <property type="molecule type" value="Genomic_DNA"/>
</dbReference>
<dbReference type="OrthoDB" id="536881at2759"/>
<evidence type="ECO:0000256" key="3">
    <source>
        <dbReference type="ARBA" id="ARBA00023180"/>
    </source>
</evidence>
<reference evidence="5" key="1">
    <citation type="journal article" date="2020" name="Fungal Divers.">
        <title>Resolving the Mortierellaceae phylogeny through synthesis of multi-gene phylogenetics and phylogenomics.</title>
        <authorList>
            <person name="Vandepol N."/>
            <person name="Liber J."/>
            <person name="Desiro A."/>
            <person name="Na H."/>
            <person name="Kennedy M."/>
            <person name="Barry K."/>
            <person name="Grigoriev I.V."/>
            <person name="Miller A.N."/>
            <person name="O'Donnell K."/>
            <person name="Stajich J.E."/>
            <person name="Bonito G."/>
        </authorList>
    </citation>
    <scope>NUCLEOTIDE SEQUENCE</scope>
    <source>
        <strain evidence="5">BC1065</strain>
    </source>
</reference>
<dbReference type="GO" id="GO:0005886">
    <property type="term" value="C:plasma membrane"/>
    <property type="evidence" value="ECO:0007669"/>
    <property type="project" value="TreeGrafter"/>
</dbReference>
<keyword evidence="2" id="KW-0732">Signal</keyword>
<feature type="region of interest" description="Disordered" evidence="4">
    <location>
        <begin position="343"/>
        <end position="368"/>
    </location>
</feature>
<evidence type="ECO:0000256" key="2">
    <source>
        <dbReference type="ARBA" id="ARBA00022729"/>
    </source>
</evidence>
<evidence type="ECO:0000256" key="1">
    <source>
        <dbReference type="ARBA" id="ARBA00004196"/>
    </source>
</evidence>
<comment type="caution">
    <text evidence="5">The sequence shown here is derived from an EMBL/GenBank/DDBJ whole genome shotgun (WGS) entry which is preliminary data.</text>
</comment>
<evidence type="ECO:0000313" key="5">
    <source>
        <dbReference type="EMBL" id="KAG0263789.1"/>
    </source>
</evidence>
<dbReference type="SUPFAM" id="SSF52058">
    <property type="entry name" value="L domain-like"/>
    <property type="match status" value="2"/>
</dbReference>
<evidence type="ECO:0000313" key="6">
    <source>
        <dbReference type="Proteomes" id="UP000807716"/>
    </source>
</evidence>
<name>A0A9P6U7E6_9FUNG</name>
<dbReference type="PANTHER" id="PTHR31018:SF3">
    <property type="entry name" value="RECEPTOR PROTEIN-TYROSINE KINASE"/>
    <property type="match status" value="1"/>
</dbReference>
<keyword evidence="3" id="KW-0325">Glycoprotein</keyword>
<feature type="compositionally biased region" description="Low complexity" evidence="4">
    <location>
        <begin position="351"/>
        <end position="368"/>
    </location>
</feature>
<gene>
    <name evidence="5" type="ORF">DFQ27_001614</name>
</gene>